<evidence type="ECO:0000256" key="1">
    <source>
        <dbReference type="SAM" id="Phobius"/>
    </source>
</evidence>
<name>A0A2T3FSR0_9FIRM</name>
<dbReference type="Proteomes" id="UP000240974">
    <property type="component" value="Unassembled WGS sequence"/>
</dbReference>
<accession>A0A2T3FSR0</accession>
<protein>
    <submittedName>
        <fullName evidence="2">Uncharacterized protein</fullName>
    </submittedName>
</protein>
<feature type="transmembrane region" description="Helical" evidence="1">
    <location>
        <begin position="18"/>
        <end position="34"/>
    </location>
</feature>
<comment type="caution">
    <text evidence="2">The sequence shown here is derived from an EMBL/GenBank/DDBJ whole genome shotgun (WGS) entry which is preliminary data.</text>
</comment>
<evidence type="ECO:0000313" key="2">
    <source>
        <dbReference type="EMBL" id="PST38318.1"/>
    </source>
</evidence>
<dbReference type="EMBL" id="PYLQ01000020">
    <property type="protein sequence ID" value="PST38318.1"/>
    <property type="molecule type" value="Genomic_DNA"/>
</dbReference>
<gene>
    <name evidence="2" type="ORF">C7U54_11610</name>
</gene>
<reference evidence="2 3" key="1">
    <citation type="journal article" date="2019" name="Int. J. Syst. Evol. Microbiol.">
        <title>Faecalibacillus intestinalis gen. nov., sp. nov. and Faecalibacillus faecis sp. nov., isolated from human faeces.</title>
        <authorList>
            <person name="Seo B."/>
            <person name="Jeon K."/>
            <person name="Baek I."/>
            <person name="Lee Y.M."/>
            <person name="Baek K."/>
            <person name="Ko G."/>
        </authorList>
    </citation>
    <scope>NUCLEOTIDE SEQUENCE [LARGE SCALE GENOMIC DNA]</scope>
    <source>
        <strain evidence="2 3">SNUG30099</strain>
    </source>
</reference>
<evidence type="ECO:0000313" key="3">
    <source>
        <dbReference type="Proteomes" id="UP000240974"/>
    </source>
</evidence>
<sequence>MKNTPEIYLIGQRIKRKILMIMILISVLLGVIVGNECKSLIFGLFLSVVLAFFQIVMTRKYYWIISNQGIYTPLNFGIKNYLIIMLKYLLCGDDTGNIVFVNYRTIAYLNLFERKNKLWVQIIRKNGDFISITIESKFFNQDLVNAVIYIKRKGIVINGLEVLTIIKNKIN</sequence>
<keyword evidence="1" id="KW-0472">Membrane</keyword>
<keyword evidence="1" id="KW-1133">Transmembrane helix</keyword>
<keyword evidence="3" id="KW-1185">Reference proteome</keyword>
<dbReference type="AlphaFoldDB" id="A0A2T3FSR0"/>
<keyword evidence="1" id="KW-0812">Transmembrane</keyword>
<proteinExistence type="predicted"/>
<organism evidence="2 3">
    <name type="scientific">Faecalibacillus intestinalis</name>
    <dbReference type="NCBI Taxonomy" id="1982626"/>
    <lineage>
        <taxon>Bacteria</taxon>
        <taxon>Bacillati</taxon>
        <taxon>Bacillota</taxon>
        <taxon>Erysipelotrichia</taxon>
        <taxon>Erysipelotrichales</taxon>
        <taxon>Coprobacillaceae</taxon>
        <taxon>Faecalibacillus</taxon>
    </lineage>
</organism>
<feature type="transmembrane region" description="Helical" evidence="1">
    <location>
        <begin position="40"/>
        <end position="57"/>
    </location>
</feature>
<dbReference type="RefSeq" id="WP_107030410.1">
    <property type="nucleotide sequence ID" value="NZ_AP031432.1"/>
</dbReference>